<evidence type="ECO:0000313" key="2">
    <source>
        <dbReference type="EMBL" id="MBB2921313.1"/>
    </source>
</evidence>
<evidence type="ECO:0000259" key="1">
    <source>
        <dbReference type="Pfam" id="PF18864"/>
    </source>
</evidence>
<sequence>MALLEQIIDGASGEASISSLLRQLRVLASRTGGATLDAWVSSELNGYGPDEPLPPYRGPFRLAAFGHFLGSFGAQMKDAQIPPSTFPEELRSVSFDQFLRNGIAEIEEMSKSPITVLGWPADFVQLYNEGLASGLIQPFLRRDFVCVQVKTPLPSHILIGILDAVRSRALDIALHLEREAPAAGQLSASTEERARAITIINNHITGPANVAIGSPGSTLTVTPPARGDTDALIAYLMASGFGPERLRPLEEAIEEDQVNGSANTGRWERVRGWFGSAITDVGTGTASSVLSTAATTFLGGL</sequence>
<reference evidence="2 3" key="1">
    <citation type="submission" date="2020-08" db="EMBL/GenBank/DDBJ databases">
        <title>The Agave Microbiome: Exploring the role of microbial communities in plant adaptations to desert environments.</title>
        <authorList>
            <person name="Partida-Martinez L.P."/>
        </authorList>
    </citation>
    <scope>NUCLEOTIDE SEQUENCE [LARGE SCALE GENOMIC DNA]</scope>
    <source>
        <strain evidence="2 3">RAS26</strain>
    </source>
</reference>
<dbReference type="InterPro" id="IPR041304">
    <property type="entry name" value="AbiTii"/>
</dbReference>
<reference evidence="2 3" key="2">
    <citation type="submission" date="2020-08" db="EMBL/GenBank/DDBJ databases">
        <authorList>
            <person name="Partida-Martinez L."/>
            <person name="Huntemann M."/>
            <person name="Clum A."/>
            <person name="Wang J."/>
            <person name="Palaniappan K."/>
            <person name="Ritter S."/>
            <person name="Chen I.-M."/>
            <person name="Stamatis D."/>
            <person name="Reddy T."/>
            <person name="O'Malley R."/>
            <person name="Daum C."/>
            <person name="Shapiro N."/>
            <person name="Ivanova N."/>
            <person name="Kyrpides N."/>
            <person name="Woyke T."/>
        </authorList>
    </citation>
    <scope>NUCLEOTIDE SEQUENCE [LARGE SCALE GENOMIC DNA]</scope>
    <source>
        <strain evidence="2 3">RAS26</strain>
    </source>
</reference>
<gene>
    <name evidence="2" type="ORF">FHR80_000207</name>
</gene>
<dbReference type="AlphaFoldDB" id="A0A7W4UBU3"/>
<feature type="domain" description="AbiTii" evidence="1">
    <location>
        <begin position="3"/>
        <end position="195"/>
    </location>
</feature>
<evidence type="ECO:0000313" key="3">
    <source>
        <dbReference type="Proteomes" id="UP000518206"/>
    </source>
</evidence>
<dbReference type="Pfam" id="PF18864">
    <property type="entry name" value="AbiTii"/>
    <property type="match status" value="1"/>
</dbReference>
<accession>A0A7W4UBU3</accession>
<proteinExistence type="predicted"/>
<dbReference type="RefSeq" id="WP_183294352.1">
    <property type="nucleotide sequence ID" value="NZ_JACHVX010000001.1"/>
</dbReference>
<comment type="caution">
    <text evidence="2">The sequence shown here is derived from an EMBL/GenBank/DDBJ whole genome shotgun (WGS) entry which is preliminary data.</text>
</comment>
<protein>
    <recommendedName>
        <fullName evidence="1">AbiTii domain-containing protein</fullName>
    </recommendedName>
</protein>
<name>A0A7W4UBU3_9CELL</name>
<organism evidence="2 3">
    <name type="scientific">Cellulomonas cellasea</name>
    <dbReference type="NCBI Taxonomy" id="43670"/>
    <lineage>
        <taxon>Bacteria</taxon>
        <taxon>Bacillati</taxon>
        <taxon>Actinomycetota</taxon>
        <taxon>Actinomycetes</taxon>
        <taxon>Micrococcales</taxon>
        <taxon>Cellulomonadaceae</taxon>
        <taxon>Cellulomonas</taxon>
    </lineage>
</organism>
<dbReference type="Proteomes" id="UP000518206">
    <property type="component" value="Unassembled WGS sequence"/>
</dbReference>
<dbReference type="EMBL" id="JACHVX010000001">
    <property type="protein sequence ID" value="MBB2921313.1"/>
    <property type="molecule type" value="Genomic_DNA"/>
</dbReference>